<dbReference type="PROSITE" id="PS51257">
    <property type="entry name" value="PROKAR_LIPOPROTEIN"/>
    <property type="match status" value="1"/>
</dbReference>
<dbReference type="Proteomes" id="UP001500668">
    <property type="component" value="Unassembled WGS sequence"/>
</dbReference>
<dbReference type="Gene3D" id="3.10.105.10">
    <property type="entry name" value="Dipeptide-binding Protein, Domain 3"/>
    <property type="match status" value="1"/>
</dbReference>
<dbReference type="Gene3D" id="3.90.76.10">
    <property type="entry name" value="Dipeptide-binding Protein, Domain 1"/>
    <property type="match status" value="1"/>
</dbReference>
<comment type="similarity">
    <text evidence="2">Belongs to the bacterial solute-binding protein 5 family.</text>
</comment>
<dbReference type="EMBL" id="BAAACA010000006">
    <property type="protein sequence ID" value="GAA0582122.1"/>
    <property type="molecule type" value="Genomic_DNA"/>
</dbReference>
<dbReference type="PANTHER" id="PTHR30290">
    <property type="entry name" value="PERIPLASMIC BINDING COMPONENT OF ABC TRANSPORTER"/>
    <property type="match status" value="1"/>
</dbReference>
<evidence type="ECO:0000313" key="8">
    <source>
        <dbReference type="Proteomes" id="UP001500668"/>
    </source>
</evidence>
<evidence type="ECO:0000256" key="5">
    <source>
        <dbReference type="SAM" id="SignalP"/>
    </source>
</evidence>
<comment type="subcellular location">
    <subcellularLocation>
        <location evidence="1">Cell envelope</location>
    </subcellularLocation>
</comment>
<dbReference type="InterPro" id="IPR039424">
    <property type="entry name" value="SBP_5"/>
</dbReference>
<reference evidence="7 8" key="1">
    <citation type="journal article" date="2019" name="Int. J. Syst. Evol. Microbiol.">
        <title>The Global Catalogue of Microorganisms (GCM) 10K type strain sequencing project: providing services to taxonomists for standard genome sequencing and annotation.</title>
        <authorList>
            <consortium name="The Broad Institute Genomics Platform"/>
            <consortium name="The Broad Institute Genome Sequencing Center for Infectious Disease"/>
            <person name="Wu L."/>
            <person name="Ma J."/>
        </authorList>
    </citation>
    <scope>NUCLEOTIDE SEQUENCE [LARGE SCALE GENOMIC DNA]</scope>
    <source>
        <strain evidence="7 8">JCM 5067</strain>
    </source>
</reference>
<keyword evidence="8" id="KW-1185">Reference proteome</keyword>
<keyword evidence="3" id="KW-0813">Transport</keyword>
<sequence length="532" mass="58221">MHVFNRTICLRTTAALASMSSLALLSGCGLLSGSGSEADQTIKVGTVSEPSTLDPAASWDGSWELFRNVFQTLLSFPTGSSTPQPDAAESCKFKDSDSRTYQCTLRKGLVFSNGDKIDAAAVKYSIDRIVKINVKAGPKGLLTSLDRVTADDERTVTFHLNKSDATFPFVLGAPAMSLVDPRDYPANALRDDGGLTGSGPYTLESFHAGDRAELKKNTHYAGFAQLKNDAVSIRYFKDSGDMVESLKKKQIDVTYRGLTADEVVDVQNEKSAGKPLQLVETVGTEIRFLVFNPKDPLAANPAVRRAVAQLVDRDALVAKVYKGAAEPLYSMVPRGVAGHTVSFFDTFGAPSVPKAKAILRRAGITEPVPLTLWYTTDRYGSSTALEFAEIKRQLEASGLFKVTLESRPWKSYTQGMQAGEYPVFGRGWFPDFPDPDNFIAPFVGKENAVGTPYEPKEITDQLIPQTREVSDRGAVSKKFERAQDVLSDDVRLLPLWQGKLYVAASDEIAGGERAIDPQTVMCMWELHRKTSW</sequence>
<evidence type="ECO:0000256" key="3">
    <source>
        <dbReference type="ARBA" id="ARBA00022448"/>
    </source>
</evidence>
<protein>
    <submittedName>
        <fullName evidence="7">ABC transporter substrate-binding protein</fullName>
    </submittedName>
</protein>
<evidence type="ECO:0000259" key="6">
    <source>
        <dbReference type="Pfam" id="PF00496"/>
    </source>
</evidence>
<name>A0ABN1F4G8_9ACTN</name>
<dbReference type="PIRSF" id="PIRSF002741">
    <property type="entry name" value="MppA"/>
    <property type="match status" value="1"/>
</dbReference>
<feature type="chain" id="PRO_5045667989" evidence="5">
    <location>
        <begin position="26"/>
        <end position="532"/>
    </location>
</feature>
<keyword evidence="4 5" id="KW-0732">Signal</keyword>
<feature type="signal peptide" evidence="5">
    <location>
        <begin position="1"/>
        <end position="25"/>
    </location>
</feature>
<accession>A0ABN1F4G8</accession>
<dbReference type="Gene3D" id="3.40.190.10">
    <property type="entry name" value="Periplasmic binding protein-like II"/>
    <property type="match status" value="1"/>
</dbReference>
<evidence type="ECO:0000313" key="7">
    <source>
        <dbReference type="EMBL" id="GAA0582122.1"/>
    </source>
</evidence>
<organism evidence="7 8">
    <name type="scientific">Streptomyces crystallinus</name>
    <dbReference type="NCBI Taxonomy" id="68191"/>
    <lineage>
        <taxon>Bacteria</taxon>
        <taxon>Bacillati</taxon>
        <taxon>Actinomycetota</taxon>
        <taxon>Actinomycetes</taxon>
        <taxon>Kitasatosporales</taxon>
        <taxon>Streptomycetaceae</taxon>
        <taxon>Streptomyces</taxon>
    </lineage>
</organism>
<evidence type="ECO:0000256" key="4">
    <source>
        <dbReference type="ARBA" id="ARBA00022729"/>
    </source>
</evidence>
<comment type="caution">
    <text evidence="7">The sequence shown here is derived from an EMBL/GenBank/DDBJ whole genome shotgun (WGS) entry which is preliminary data.</text>
</comment>
<dbReference type="SUPFAM" id="SSF53850">
    <property type="entry name" value="Periplasmic binding protein-like II"/>
    <property type="match status" value="1"/>
</dbReference>
<dbReference type="PANTHER" id="PTHR30290:SF10">
    <property type="entry name" value="PERIPLASMIC OLIGOPEPTIDE-BINDING PROTEIN-RELATED"/>
    <property type="match status" value="1"/>
</dbReference>
<evidence type="ECO:0000256" key="1">
    <source>
        <dbReference type="ARBA" id="ARBA00004196"/>
    </source>
</evidence>
<gene>
    <name evidence="7" type="ORF">GCM10010394_08470</name>
</gene>
<evidence type="ECO:0000256" key="2">
    <source>
        <dbReference type="ARBA" id="ARBA00005695"/>
    </source>
</evidence>
<feature type="domain" description="Solute-binding protein family 5" evidence="6">
    <location>
        <begin position="82"/>
        <end position="447"/>
    </location>
</feature>
<dbReference type="Pfam" id="PF00496">
    <property type="entry name" value="SBP_bac_5"/>
    <property type="match status" value="1"/>
</dbReference>
<dbReference type="InterPro" id="IPR000914">
    <property type="entry name" value="SBP_5_dom"/>
</dbReference>
<proteinExistence type="inferred from homology"/>
<dbReference type="InterPro" id="IPR030678">
    <property type="entry name" value="Peptide/Ni-bd"/>
</dbReference>